<dbReference type="InterPro" id="IPR011990">
    <property type="entry name" value="TPR-like_helical_dom_sf"/>
</dbReference>
<dbReference type="SMART" id="SM00028">
    <property type="entry name" value="TPR"/>
    <property type="match status" value="5"/>
</dbReference>
<accession>A0A5Q0HG71</accession>
<dbReference type="PANTHER" id="PTHR47691:SF3">
    <property type="entry name" value="HTH-TYPE TRANSCRIPTIONAL REGULATOR RV0890C-RELATED"/>
    <property type="match status" value="1"/>
</dbReference>
<dbReference type="EMBL" id="CP034550">
    <property type="protein sequence ID" value="QFZ24672.1"/>
    <property type="molecule type" value="Genomic_DNA"/>
</dbReference>
<dbReference type="AlphaFoldDB" id="A0A5Q0HG71"/>
<dbReference type="PANTHER" id="PTHR47691">
    <property type="entry name" value="REGULATOR-RELATED"/>
    <property type="match status" value="1"/>
</dbReference>
<protein>
    <submittedName>
        <fullName evidence="2">Tetratricopeptide repeat protein</fullName>
    </submittedName>
</protein>
<dbReference type="GO" id="GO:0043531">
    <property type="term" value="F:ADP binding"/>
    <property type="evidence" value="ECO:0007669"/>
    <property type="project" value="InterPro"/>
</dbReference>
<evidence type="ECO:0000313" key="3">
    <source>
        <dbReference type="Proteomes" id="UP000325787"/>
    </source>
</evidence>
<dbReference type="InterPro" id="IPR027417">
    <property type="entry name" value="P-loop_NTPase"/>
</dbReference>
<dbReference type="Gene3D" id="1.25.40.10">
    <property type="entry name" value="Tetratricopeptide repeat domain"/>
    <property type="match status" value="2"/>
</dbReference>
<proteinExistence type="predicted"/>
<feature type="repeat" description="TPR" evidence="1">
    <location>
        <begin position="669"/>
        <end position="702"/>
    </location>
</feature>
<evidence type="ECO:0000313" key="2">
    <source>
        <dbReference type="EMBL" id="QFZ24672.1"/>
    </source>
</evidence>
<gene>
    <name evidence="2" type="ORF">EKG83_33905</name>
</gene>
<dbReference type="InterPro" id="IPR019734">
    <property type="entry name" value="TPR_rpt"/>
</dbReference>
<dbReference type="Proteomes" id="UP000325787">
    <property type="component" value="Chromosome"/>
</dbReference>
<dbReference type="PRINTS" id="PR00364">
    <property type="entry name" value="DISEASERSIST"/>
</dbReference>
<dbReference type="PROSITE" id="PS50005">
    <property type="entry name" value="TPR"/>
    <property type="match status" value="1"/>
</dbReference>
<dbReference type="Pfam" id="PF13374">
    <property type="entry name" value="TPR_10"/>
    <property type="match status" value="1"/>
</dbReference>
<keyword evidence="1" id="KW-0802">TPR repeat</keyword>
<name>A0A5Q0HG71_SACSY</name>
<organism evidence="2 3">
    <name type="scientific">Saccharothrix syringae</name>
    <name type="common">Nocardiopsis syringae</name>
    <dbReference type="NCBI Taxonomy" id="103733"/>
    <lineage>
        <taxon>Bacteria</taxon>
        <taxon>Bacillati</taxon>
        <taxon>Actinomycetota</taxon>
        <taxon>Actinomycetes</taxon>
        <taxon>Pseudonocardiales</taxon>
        <taxon>Pseudonocardiaceae</taxon>
        <taxon>Saccharothrix</taxon>
    </lineage>
</organism>
<dbReference type="SUPFAM" id="SSF52540">
    <property type="entry name" value="P-loop containing nucleoside triphosphate hydrolases"/>
    <property type="match status" value="1"/>
</dbReference>
<sequence length="731" mass="78978">MVQAAAVHGGVHLHQPVWDEIVPRQLPATAPWFTGRADVLAALDRIVEGSASVGIDDASDGGRHASSGLMHGIPPVVSAEDSRGATVVISAIGGAGGAGKTWLALRWANQRLDRFPDGQLFVDLHGFSPTSPPTTPEAAVRGFLDALGVDPSRIPPDLEGQAALYRSLVVNKRMLIVLDNAASVEQVTPLLPGGASCTVLVTSRKTLNGLITRHGARHVSLGMLTDGEARELLESRLGAARLASEPQAVAELLKWCRGFPLALGILAGRAHAHPALPLVALTGELRELGVEALDNDDDPAVSLPAVLAASYRALTAAQQQVFSLVGVAPGPDIGLLAAASLTGLPPVRAQRVLRTLQEASLLTQDGRGRYTMHDLIRAYATTVAHRDLPTGVCEMALRRVVDFYLHTAHAAHRVLTSHVALVQPDPPTPGTRPHPVPDVSEALAWFDGERVNLLTAQRAAATRQWHRIVWQFAWASEVFHLRRGHLHDRLAMSEAAVDAAAHLPDPTARIRAQRLLGNAHARLRRNEEATRHLHEALILAEQQDDLVEQAHTHRLLASAWGQRKEDQRALEHATRALALYRALGRPVGEASTLNLVGWYTAHLGDYEIARTYCQESLNLHRRHQSGGEGASLDSLGWIDHHTGHHARAVGHYRQALAVRRELGDIYGVADTLDRLGHPHAALGHYDQARAVWRKALRLYQEQGRDNDAERMQRQLDALGRPGGGGSTGAVS</sequence>
<dbReference type="OrthoDB" id="4329304at2"/>
<dbReference type="SUPFAM" id="SSF48452">
    <property type="entry name" value="TPR-like"/>
    <property type="match status" value="2"/>
</dbReference>
<reference evidence="3" key="1">
    <citation type="journal article" date="2021" name="Curr. Microbiol.">
        <title>Complete genome of nocamycin-producing strain Saccharothrix syringae NRRL B-16468 reveals the biosynthetic potential for secondary metabolites.</title>
        <authorList>
            <person name="Mo X."/>
            <person name="Yang S."/>
        </authorList>
    </citation>
    <scope>NUCLEOTIDE SEQUENCE [LARGE SCALE GENOMIC DNA]</scope>
    <source>
        <strain evidence="3">ATCC 51364 / DSM 43886 / JCM 6844 / KCTC 9398 / NBRC 14523 / NRRL B-16468 / INA 2240</strain>
    </source>
</reference>
<evidence type="ECO:0000256" key="1">
    <source>
        <dbReference type="PROSITE-ProRule" id="PRU00339"/>
    </source>
</evidence>
<dbReference type="Gene3D" id="3.40.50.300">
    <property type="entry name" value="P-loop containing nucleotide triphosphate hydrolases"/>
    <property type="match status" value="1"/>
</dbReference>
<dbReference type="KEGG" id="ssyi:EKG83_33905"/>
<keyword evidence="3" id="KW-1185">Reference proteome</keyword>
<dbReference type="Pfam" id="PF13424">
    <property type="entry name" value="TPR_12"/>
    <property type="match status" value="1"/>
</dbReference>